<evidence type="ECO:0000259" key="1">
    <source>
        <dbReference type="Pfam" id="PF13586"/>
    </source>
</evidence>
<dbReference type="KEGG" id="amr:AM1_C0211"/>
<evidence type="ECO:0000313" key="2">
    <source>
        <dbReference type="EMBL" id="ABW32146.1"/>
    </source>
</evidence>
<dbReference type="EMBL" id="CP000840">
    <property type="protein sequence ID" value="ABW32146.1"/>
    <property type="molecule type" value="Genomic_DNA"/>
</dbReference>
<evidence type="ECO:0000313" key="3">
    <source>
        <dbReference type="Proteomes" id="UP000000268"/>
    </source>
</evidence>
<name>A8ZMU7_ACAM1</name>
<dbReference type="PANTHER" id="PTHR30007:SF0">
    <property type="entry name" value="TRANSPOSASE"/>
    <property type="match status" value="1"/>
</dbReference>
<geneLocation type="plasmid" evidence="2 3">
    <name>pREB3</name>
</geneLocation>
<dbReference type="HOGENOM" id="CLU_055261_14_3_3"/>
<dbReference type="InterPro" id="IPR025668">
    <property type="entry name" value="Tnp_DDE_dom"/>
</dbReference>
<feature type="domain" description="Transposase DDE" evidence="1">
    <location>
        <begin position="4"/>
        <end position="46"/>
    </location>
</feature>
<protein>
    <recommendedName>
        <fullName evidence="1">Transposase DDE domain-containing protein</fullName>
    </recommendedName>
</protein>
<proteinExistence type="predicted"/>
<dbReference type="Pfam" id="PF13586">
    <property type="entry name" value="DDE_Tnp_1_2"/>
    <property type="match status" value="1"/>
</dbReference>
<dbReference type="Proteomes" id="UP000000268">
    <property type="component" value="Plasmid pREB3"/>
</dbReference>
<keyword evidence="3" id="KW-1185">Reference proteome</keyword>
<dbReference type="AlphaFoldDB" id="A8ZMU7"/>
<dbReference type="PANTHER" id="PTHR30007">
    <property type="entry name" value="PHP DOMAIN PROTEIN"/>
    <property type="match status" value="1"/>
</dbReference>
<accession>A8ZMU7</accession>
<organism evidence="2 3">
    <name type="scientific">Acaryochloris marina (strain MBIC 11017)</name>
    <dbReference type="NCBI Taxonomy" id="329726"/>
    <lineage>
        <taxon>Bacteria</taxon>
        <taxon>Bacillati</taxon>
        <taxon>Cyanobacteriota</taxon>
        <taxon>Cyanophyceae</taxon>
        <taxon>Acaryochloridales</taxon>
        <taxon>Acaryochloridaceae</taxon>
        <taxon>Acaryochloris</taxon>
    </lineage>
</organism>
<reference evidence="2 3" key="1">
    <citation type="journal article" date="2008" name="Proc. Natl. Acad. Sci. U.S.A.">
        <title>Niche adaptation and genome expansion in the chlorophyll d-producing cyanobacterium Acaryochloris marina.</title>
        <authorList>
            <person name="Swingley W.D."/>
            <person name="Chen M."/>
            <person name="Cheung P.C."/>
            <person name="Conrad A.L."/>
            <person name="Dejesa L.C."/>
            <person name="Hao J."/>
            <person name="Honchak B.M."/>
            <person name="Karbach L.E."/>
            <person name="Kurdoglu A."/>
            <person name="Lahiri S."/>
            <person name="Mastrian S.D."/>
            <person name="Miyashita H."/>
            <person name="Page L."/>
            <person name="Ramakrishna P."/>
            <person name="Satoh S."/>
            <person name="Sattley W.M."/>
            <person name="Shimada Y."/>
            <person name="Taylor H.L."/>
            <person name="Tomo T."/>
            <person name="Tsuchiya T."/>
            <person name="Wang Z.T."/>
            <person name="Raymond J."/>
            <person name="Mimuro M."/>
            <person name="Blankenship R.E."/>
            <person name="Touchman J.W."/>
        </authorList>
    </citation>
    <scope>NUCLEOTIDE SEQUENCE [LARGE SCALE GENOMIC DNA]</scope>
    <source>
        <strain evidence="3">MBIC 11017</strain>
        <plasmid evidence="3">Plasmid pREB3</plasmid>
    </source>
</reference>
<sequence>MGTTSKRWIVERSFGWMNRYRRLNKDYEIYTENSEAMIFGSFIRLMVRRLAA</sequence>
<gene>
    <name evidence="2" type="ordered locus">AM1_C0211</name>
</gene>
<keyword evidence="2" id="KW-0614">Plasmid</keyword>